<gene>
    <name evidence="2" type="ORF">HZI73_02710</name>
</gene>
<dbReference type="Gene3D" id="3.90.1210.10">
    <property type="entry name" value="Antifreeze-like/N-acetylneuraminic acid synthase C-terminal domain"/>
    <property type="match status" value="1"/>
</dbReference>
<dbReference type="Proteomes" id="UP000683246">
    <property type="component" value="Chromosome"/>
</dbReference>
<evidence type="ECO:0000313" key="2">
    <source>
        <dbReference type="EMBL" id="QUI21258.1"/>
    </source>
</evidence>
<dbReference type="EMBL" id="CP058649">
    <property type="protein sequence ID" value="QUI21258.1"/>
    <property type="molecule type" value="Genomic_DNA"/>
</dbReference>
<name>A0A8J8MH67_9FIRM</name>
<feature type="transmembrane region" description="Helical" evidence="1">
    <location>
        <begin position="7"/>
        <end position="24"/>
    </location>
</feature>
<evidence type="ECO:0000256" key="1">
    <source>
        <dbReference type="SAM" id="Phobius"/>
    </source>
</evidence>
<dbReference type="RefSeq" id="WP_212696723.1">
    <property type="nucleotide sequence ID" value="NZ_CP058649.1"/>
</dbReference>
<sequence>MKNIVKGIVGLLLIAISVGLIFYWEIYGRESILYDDVLVLTQDVKKSDVITEDMVAYDKREGHTIIDGAIVNLSDIIGKAANCYIPEGAQLVQEYFEDTALVLKEGQYIFRLPNEWLRAYPNSLRRGDTIYFHEISKDIMTPVSGDGIDHVEQYRPLIKDEAIASVTVAYTKDSANREVITLSEEERFNGSSKINEIEVIVDVETVNTLRKSVEEGKVFILLYQ</sequence>
<reference evidence="2" key="1">
    <citation type="submission" date="2020-07" db="EMBL/GenBank/DDBJ databases">
        <title>Vallitalea pronyensis genome.</title>
        <authorList>
            <person name="Postec A."/>
        </authorList>
    </citation>
    <scope>NUCLEOTIDE SEQUENCE</scope>
    <source>
        <strain evidence="2">FatNI3</strain>
    </source>
</reference>
<proteinExistence type="predicted"/>
<keyword evidence="1" id="KW-0472">Membrane</keyword>
<evidence type="ECO:0000313" key="3">
    <source>
        <dbReference type="Proteomes" id="UP000683246"/>
    </source>
</evidence>
<evidence type="ECO:0008006" key="4">
    <source>
        <dbReference type="Google" id="ProtNLM"/>
    </source>
</evidence>
<dbReference type="AlphaFoldDB" id="A0A8J8MH67"/>
<dbReference type="SUPFAM" id="SSF51269">
    <property type="entry name" value="AFP III-like domain"/>
    <property type="match status" value="1"/>
</dbReference>
<dbReference type="KEGG" id="vpy:HZI73_02710"/>
<keyword evidence="1" id="KW-0812">Transmembrane</keyword>
<protein>
    <recommendedName>
        <fullName evidence="4">SAF domain-containing protein</fullName>
    </recommendedName>
</protein>
<keyword evidence="3" id="KW-1185">Reference proteome</keyword>
<keyword evidence="1" id="KW-1133">Transmembrane helix</keyword>
<dbReference type="InterPro" id="IPR036732">
    <property type="entry name" value="AFP_Neu5c_C_sf"/>
</dbReference>
<organism evidence="2 3">
    <name type="scientific">Vallitalea pronyensis</name>
    <dbReference type="NCBI Taxonomy" id="1348613"/>
    <lineage>
        <taxon>Bacteria</taxon>
        <taxon>Bacillati</taxon>
        <taxon>Bacillota</taxon>
        <taxon>Clostridia</taxon>
        <taxon>Lachnospirales</taxon>
        <taxon>Vallitaleaceae</taxon>
        <taxon>Vallitalea</taxon>
    </lineage>
</organism>
<accession>A0A8J8MH67</accession>